<accession>A0ACC4DJM0</accession>
<organism evidence="1 2">
    <name type="scientific">Purpureocillium lilacinum</name>
    <name type="common">Paecilomyces lilacinus</name>
    <dbReference type="NCBI Taxonomy" id="33203"/>
    <lineage>
        <taxon>Eukaryota</taxon>
        <taxon>Fungi</taxon>
        <taxon>Dikarya</taxon>
        <taxon>Ascomycota</taxon>
        <taxon>Pezizomycotina</taxon>
        <taxon>Sordariomycetes</taxon>
        <taxon>Hypocreomycetidae</taxon>
        <taxon>Hypocreales</taxon>
        <taxon>Ophiocordycipitaceae</taxon>
        <taxon>Purpureocillium</taxon>
    </lineage>
</organism>
<reference evidence="1" key="1">
    <citation type="submission" date="2024-12" db="EMBL/GenBank/DDBJ databases">
        <title>Comparative genomics and development of molecular markers within Purpureocillium lilacinum and among Purpureocillium species.</title>
        <authorList>
            <person name="Yeh Z.-Y."/>
            <person name="Ni N.-T."/>
            <person name="Lo P.-H."/>
            <person name="Mushyakhwo K."/>
            <person name="Lin C.-F."/>
            <person name="Nai Y.-S."/>
        </authorList>
    </citation>
    <scope>NUCLEOTIDE SEQUENCE</scope>
    <source>
        <strain evidence="1">NCHU-NPUST-175</strain>
    </source>
</reference>
<evidence type="ECO:0000313" key="1">
    <source>
        <dbReference type="EMBL" id="KAL3955754.1"/>
    </source>
</evidence>
<dbReference type="EMBL" id="JBGNUJ010000010">
    <property type="protein sequence ID" value="KAL3955754.1"/>
    <property type="molecule type" value="Genomic_DNA"/>
</dbReference>
<name>A0ACC4DJM0_PURLI</name>
<dbReference type="Proteomes" id="UP001638806">
    <property type="component" value="Unassembled WGS sequence"/>
</dbReference>
<keyword evidence="2" id="KW-1185">Reference proteome</keyword>
<evidence type="ECO:0000313" key="2">
    <source>
        <dbReference type="Proteomes" id="UP001638806"/>
    </source>
</evidence>
<protein>
    <submittedName>
        <fullName evidence="1">Uncharacterized protein</fullName>
    </submittedName>
</protein>
<comment type="caution">
    <text evidence="1">The sequence shown here is derived from an EMBL/GenBank/DDBJ whole genome shotgun (WGS) entry which is preliminary data.</text>
</comment>
<gene>
    <name evidence="1" type="ORF">ACCO45_011317</name>
</gene>
<sequence>MKASIVLFALVQGLALATPIQGGKAGEATDMNDPLIRDPHQPLPSKTAAGLPFTLREAKKWYDQHTLPDNCFEGKNKELCDRIYKFCLNILDPLYEDDIVTSAEGGGVTDGGRITRWHLHTPTPVVLGPFKGPPAADGGVRSAPGPGRARPPARRAALPLAAAARCCSPKTRRQSVCLSCDAREGDAEDLQVPTPAGREPPNDAAPRRLPRRRTDRRLHRRTRRRQIMAWLDGEQAAEMDAGSRHIRCTIRKYGSYFPHGAVVNSSPALVPRRSPTHGMPDRTHREPTRRGILVPNAALTIAGAPRRSVPEWLAACGAGGGLNC</sequence>
<proteinExistence type="predicted"/>